<dbReference type="Pfam" id="PF03151">
    <property type="entry name" value="TPT"/>
    <property type="match status" value="1"/>
</dbReference>
<dbReference type="GO" id="GO:0016020">
    <property type="term" value="C:membrane"/>
    <property type="evidence" value="ECO:0007669"/>
    <property type="project" value="UniProtKB-SubCell"/>
</dbReference>
<dbReference type="FunCoup" id="F0YEM8">
    <property type="interactions" value="290"/>
</dbReference>
<evidence type="ECO:0000256" key="4">
    <source>
        <dbReference type="ARBA" id="ARBA00023136"/>
    </source>
</evidence>
<dbReference type="EMBL" id="GL833135">
    <property type="protein sequence ID" value="EGB06279.1"/>
    <property type="molecule type" value="Genomic_DNA"/>
</dbReference>
<feature type="transmembrane region" description="Helical" evidence="5">
    <location>
        <begin position="215"/>
        <end position="233"/>
    </location>
</feature>
<comment type="subcellular location">
    <subcellularLocation>
        <location evidence="1">Membrane</location>
        <topology evidence="1">Multi-pass membrane protein</topology>
    </subcellularLocation>
</comment>
<name>F0YEM8_AURAN</name>
<evidence type="ECO:0000259" key="6">
    <source>
        <dbReference type="Pfam" id="PF03151"/>
    </source>
</evidence>
<evidence type="ECO:0000256" key="2">
    <source>
        <dbReference type="ARBA" id="ARBA00022692"/>
    </source>
</evidence>
<organism evidence="8">
    <name type="scientific">Aureococcus anophagefferens</name>
    <name type="common">Harmful bloom alga</name>
    <dbReference type="NCBI Taxonomy" id="44056"/>
    <lineage>
        <taxon>Eukaryota</taxon>
        <taxon>Sar</taxon>
        <taxon>Stramenopiles</taxon>
        <taxon>Ochrophyta</taxon>
        <taxon>Pelagophyceae</taxon>
        <taxon>Pelagomonadales</taxon>
        <taxon>Pelagomonadaceae</taxon>
        <taxon>Aureococcus</taxon>
    </lineage>
</organism>
<feature type="non-terminal residue" evidence="7">
    <location>
        <position position="334"/>
    </location>
</feature>
<dbReference type="AlphaFoldDB" id="F0YEM8"/>
<keyword evidence="8" id="KW-1185">Reference proteome</keyword>
<dbReference type="RefSeq" id="XP_009038840.1">
    <property type="nucleotide sequence ID" value="XM_009040592.1"/>
</dbReference>
<feature type="transmembrane region" description="Helical" evidence="5">
    <location>
        <begin position="107"/>
        <end position="129"/>
    </location>
</feature>
<dbReference type="OrthoDB" id="6418713at2759"/>
<evidence type="ECO:0000313" key="7">
    <source>
        <dbReference type="EMBL" id="EGB06279.1"/>
    </source>
</evidence>
<feature type="transmembrane region" description="Helical" evidence="5">
    <location>
        <begin position="150"/>
        <end position="170"/>
    </location>
</feature>
<keyword evidence="3 5" id="KW-1133">Transmembrane helix</keyword>
<proteinExistence type="predicted"/>
<dbReference type="PANTHER" id="PTHR11132">
    <property type="entry name" value="SOLUTE CARRIER FAMILY 35"/>
    <property type="match status" value="1"/>
</dbReference>
<feature type="transmembrane region" description="Helical" evidence="5">
    <location>
        <begin position="67"/>
        <end position="87"/>
    </location>
</feature>
<evidence type="ECO:0000313" key="8">
    <source>
        <dbReference type="Proteomes" id="UP000002729"/>
    </source>
</evidence>
<dbReference type="eggNOG" id="KOG1441">
    <property type="taxonomic scope" value="Eukaryota"/>
</dbReference>
<evidence type="ECO:0000256" key="1">
    <source>
        <dbReference type="ARBA" id="ARBA00004141"/>
    </source>
</evidence>
<dbReference type="KEGG" id="aaf:AURANDRAFT_3154"/>
<dbReference type="InterPro" id="IPR050186">
    <property type="entry name" value="TPT_transporter"/>
</dbReference>
<sequence length="334" mass="34647">VPASLLAPARSRQSTTARAVATSGGEDSSMMETLKTGSFFALWYLFNIGRARGAFSRKALNAMPLPWTLATVQLFAGIPYVALLWATGLRKAPKLSTDNVKTLFPVAMGHLGTHIGAVISLGAGAVSFTHIIKASEPVVSAALSAVMLKAYYSPITYLTLLPIVGGVGLASLKELSFTWLGFAAAMLSNVSSALRGILAKKTMGGGVGENMNETNLYAVLTIIAFAVLLPVSLCVETPAAVGSAIDAAVAAGHTKKDLAVLSALSGAYYYLYNEVAFLALGRVNPVTHAVGNTIKRVVIIIASVIAFNTPISTLGVVGSSIAITGTLLYSLAKQ</sequence>
<evidence type="ECO:0000256" key="5">
    <source>
        <dbReference type="SAM" id="Phobius"/>
    </source>
</evidence>
<dbReference type="InterPro" id="IPR004853">
    <property type="entry name" value="Sugar_P_trans_dom"/>
</dbReference>
<feature type="transmembrane region" description="Helical" evidence="5">
    <location>
        <begin position="176"/>
        <end position="194"/>
    </location>
</feature>
<keyword evidence="2 5" id="KW-0812">Transmembrane</keyword>
<gene>
    <name evidence="7" type="ORF">AURANDRAFT_3154</name>
</gene>
<dbReference type="GeneID" id="20221019"/>
<dbReference type="InterPro" id="IPR037185">
    <property type="entry name" value="EmrE-like"/>
</dbReference>
<protein>
    <recommendedName>
        <fullName evidence="6">Sugar phosphate transporter domain-containing protein</fullName>
    </recommendedName>
</protein>
<reference evidence="7 8" key="1">
    <citation type="journal article" date="2011" name="Proc. Natl. Acad. Sci. U.S.A.">
        <title>Niche of harmful alga Aureococcus anophagefferens revealed through ecogenomics.</title>
        <authorList>
            <person name="Gobler C.J."/>
            <person name="Berry D.L."/>
            <person name="Dyhrman S.T."/>
            <person name="Wilhelm S.W."/>
            <person name="Salamov A."/>
            <person name="Lobanov A.V."/>
            <person name="Zhang Y."/>
            <person name="Collier J.L."/>
            <person name="Wurch L.L."/>
            <person name="Kustka A.B."/>
            <person name="Dill B.D."/>
            <person name="Shah M."/>
            <person name="VerBerkmoes N.C."/>
            <person name="Kuo A."/>
            <person name="Terry A."/>
            <person name="Pangilinan J."/>
            <person name="Lindquist E.A."/>
            <person name="Lucas S."/>
            <person name="Paulsen I.T."/>
            <person name="Hattenrath-Lehmann T.K."/>
            <person name="Talmage S.C."/>
            <person name="Walker E.A."/>
            <person name="Koch F."/>
            <person name="Burson A.M."/>
            <person name="Marcoval M.A."/>
            <person name="Tang Y.Z."/>
            <person name="Lecleir G.R."/>
            <person name="Coyne K.J."/>
            <person name="Berg G.M."/>
            <person name="Bertrand E.M."/>
            <person name="Saito M.A."/>
            <person name="Gladyshev V.N."/>
            <person name="Grigoriev I.V."/>
        </authorList>
    </citation>
    <scope>NUCLEOTIDE SEQUENCE [LARGE SCALE GENOMIC DNA]</scope>
    <source>
        <strain evidence="8">CCMP 1984</strain>
    </source>
</reference>
<dbReference type="InParanoid" id="F0YEM8"/>
<dbReference type="SUPFAM" id="SSF103481">
    <property type="entry name" value="Multidrug resistance efflux transporter EmrE"/>
    <property type="match status" value="1"/>
</dbReference>
<evidence type="ECO:0000256" key="3">
    <source>
        <dbReference type="ARBA" id="ARBA00022989"/>
    </source>
</evidence>
<dbReference type="Proteomes" id="UP000002729">
    <property type="component" value="Unassembled WGS sequence"/>
</dbReference>
<dbReference type="OMA" id="FWYTVSS"/>
<feature type="transmembrane region" description="Helical" evidence="5">
    <location>
        <begin position="311"/>
        <end position="332"/>
    </location>
</feature>
<feature type="non-terminal residue" evidence="7">
    <location>
        <position position="1"/>
    </location>
</feature>
<keyword evidence="4 5" id="KW-0472">Membrane</keyword>
<feature type="domain" description="Sugar phosphate transporter" evidence="6">
    <location>
        <begin position="35"/>
        <end position="330"/>
    </location>
</feature>
<accession>F0YEM8</accession>